<evidence type="ECO:0000313" key="3">
    <source>
        <dbReference type="Proteomes" id="UP000198287"/>
    </source>
</evidence>
<dbReference type="Proteomes" id="UP000198287">
    <property type="component" value="Unassembled WGS sequence"/>
</dbReference>
<gene>
    <name evidence="2" type="ORF">Fcan01_16034</name>
</gene>
<proteinExistence type="predicted"/>
<evidence type="ECO:0000259" key="1">
    <source>
        <dbReference type="Pfam" id="PF06974"/>
    </source>
</evidence>
<dbReference type="Pfam" id="PF06974">
    <property type="entry name" value="WS_DGAT_C"/>
    <property type="match status" value="1"/>
</dbReference>
<organism evidence="2 3">
    <name type="scientific">Folsomia candida</name>
    <name type="common">Springtail</name>
    <dbReference type="NCBI Taxonomy" id="158441"/>
    <lineage>
        <taxon>Eukaryota</taxon>
        <taxon>Metazoa</taxon>
        <taxon>Ecdysozoa</taxon>
        <taxon>Arthropoda</taxon>
        <taxon>Hexapoda</taxon>
        <taxon>Collembola</taxon>
        <taxon>Entomobryomorpha</taxon>
        <taxon>Isotomoidea</taxon>
        <taxon>Isotomidae</taxon>
        <taxon>Proisotominae</taxon>
        <taxon>Folsomia</taxon>
    </lineage>
</organism>
<dbReference type="AlphaFoldDB" id="A0A226DZ91"/>
<reference evidence="2 3" key="1">
    <citation type="submission" date="2015-12" db="EMBL/GenBank/DDBJ databases">
        <title>The genome of Folsomia candida.</title>
        <authorList>
            <person name="Faddeeva A."/>
            <person name="Derks M.F."/>
            <person name="Anvar Y."/>
            <person name="Smit S."/>
            <person name="Van Straalen N."/>
            <person name="Roelofs D."/>
        </authorList>
    </citation>
    <scope>NUCLEOTIDE SEQUENCE [LARGE SCALE GENOMIC DNA]</scope>
    <source>
        <strain evidence="2 3">VU population</strain>
        <tissue evidence="2">Whole body</tissue>
    </source>
</reference>
<sequence length="263" mass="29558">MISHDISLPLFVPVPTPGLNSIDYIPKLIIFLASWKTRIYVPLNISSISFARDDIYGKPDCSIWVAIYPKGGYDMGQVMQRVENVVKIAFRRSGDVVRCNNPVTMGMPNLSGFNTLPGQISQPLCSPEWPGRIIAPLRMPLSEVKTDQTLIQISEQFRYPSNSNMLLAQPQFETRYELFGNPVEQFVPITALCQRSCAISIMSISYNGKMGISITADKALFGRKVDLERFINQIINEISEFPMVGPVTTLRDTPAFWYDLLQG</sequence>
<dbReference type="EMBL" id="LNIX01000010">
    <property type="protein sequence ID" value="OXA49516.1"/>
    <property type="molecule type" value="Genomic_DNA"/>
</dbReference>
<evidence type="ECO:0000313" key="2">
    <source>
        <dbReference type="EMBL" id="OXA49516.1"/>
    </source>
</evidence>
<dbReference type="InterPro" id="IPR009721">
    <property type="entry name" value="O-acyltransferase_WSD1_C"/>
</dbReference>
<comment type="caution">
    <text evidence="2">The sequence shown here is derived from an EMBL/GenBank/DDBJ whole genome shotgun (WGS) entry which is preliminary data.</text>
</comment>
<keyword evidence="3" id="KW-1185">Reference proteome</keyword>
<feature type="domain" description="O-acyltransferase WSD1 C-terminal" evidence="1">
    <location>
        <begin position="176"/>
        <end position="223"/>
    </location>
</feature>
<name>A0A226DZ91_FOLCA</name>
<accession>A0A226DZ91</accession>
<protein>
    <recommendedName>
        <fullName evidence="1">O-acyltransferase WSD1 C-terminal domain-containing protein</fullName>
    </recommendedName>
</protein>